<dbReference type="InterPro" id="IPR014352">
    <property type="entry name" value="FERM/acyl-CoA-bd_prot_sf"/>
</dbReference>
<reference evidence="7 8" key="1">
    <citation type="submission" date="2023-11" db="EMBL/GenBank/DDBJ databases">
        <title>Halocaridina rubra genome assembly.</title>
        <authorList>
            <person name="Smith C."/>
        </authorList>
    </citation>
    <scope>NUCLEOTIDE SEQUENCE [LARGE SCALE GENOMIC DNA]</scope>
    <source>
        <strain evidence="7">EP-1</strain>
        <tissue evidence="7">Whole</tissue>
    </source>
</reference>
<sequence>MEDTEEYFTPREDIEKAEELDEDLREFADQGNELESTFAEAAGKRKWEAWNALEDMSNEVAMKEYVEALDRINPDWQSTVCDGGRSRSWITVSSLAATDENEKRDEDKDDFDWVKENNIERIRNGDTEVILSARDENGMTVLHWAADRGYVDMTEVLLEKGFSVNIQDESGQTPLHYAASCGHLDLIKLLLSNGAHTTIVDSDGTLPVDCAEDQEIRMLLQ</sequence>
<feature type="repeat" description="ANK" evidence="5">
    <location>
        <begin position="170"/>
        <end position="202"/>
    </location>
</feature>
<evidence type="ECO:0000313" key="8">
    <source>
        <dbReference type="Proteomes" id="UP001381693"/>
    </source>
</evidence>
<dbReference type="Pfam" id="PF12796">
    <property type="entry name" value="Ank_2"/>
    <property type="match status" value="1"/>
</dbReference>
<dbReference type="SUPFAM" id="SSF48403">
    <property type="entry name" value="Ankyrin repeat"/>
    <property type="match status" value="1"/>
</dbReference>
<dbReference type="PANTHER" id="PTHR24119">
    <property type="entry name" value="ACYL-COA-BINDING DOMAIN-CONTAINING PROTEIN 6"/>
    <property type="match status" value="1"/>
</dbReference>
<feature type="repeat" description="ANK" evidence="5">
    <location>
        <begin position="137"/>
        <end position="169"/>
    </location>
</feature>
<keyword evidence="3 5" id="KW-0040">ANK repeat</keyword>
<dbReference type="PROSITE" id="PS50297">
    <property type="entry name" value="ANK_REP_REGION"/>
    <property type="match status" value="2"/>
</dbReference>
<dbReference type="InterPro" id="IPR000582">
    <property type="entry name" value="Acyl-CoA-binding_protein"/>
</dbReference>
<feature type="domain" description="ACB" evidence="6">
    <location>
        <begin position="1"/>
        <end position="78"/>
    </location>
</feature>
<dbReference type="PROSITE" id="PS51228">
    <property type="entry name" value="ACB_2"/>
    <property type="match status" value="1"/>
</dbReference>
<dbReference type="AlphaFoldDB" id="A0AAN8XPH4"/>
<protein>
    <recommendedName>
        <fullName evidence="1">Acyl-CoA-binding domain-containing protein 6</fullName>
    </recommendedName>
</protein>
<organism evidence="7 8">
    <name type="scientific">Halocaridina rubra</name>
    <name type="common">Hawaiian red shrimp</name>
    <dbReference type="NCBI Taxonomy" id="373956"/>
    <lineage>
        <taxon>Eukaryota</taxon>
        <taxon>Metazoa</taxon>
        <taxon>Ecdysozoa</taxon>
        <taxon>Arthropoda</taxon>
        <taxon>Crustacea</taxon>
        <taxon>Multicrustacea</taxon>
        <taxon>Malacostraca</taxon>
        <taxon>Eumalacostraca</taxon>
        <taxon>Eucarida</taxon>
        <taxon>Decapoda</taxon>
        <taxon>Pleocyemata</taxon>
        <taxon>Caridea</taxon>
        <taxon>Atyoidea</taxon>
        <taxon>Atyidae</taxon>
        <taxon>Halocaridina</taxon>
    </lineage>
</organism>
<dbReference type="InterPro" id="IPR036770">
    <property type="entry name" value="Ankyrin_rpt-contain_sf"/>
</dbReference>
<evidence type="ECO:0000259" key="6">
    <source>
        <dbReference type="PROSITE" id="PS51228"/>
    </source>
</evidence>
<name>A0AAN8XPH4_HALRR</name>
<dbReference type="EMBL" id="JAXCGZ010002969">
    <property type="protein sequence ID" value="KAK7083473.1"/>
    <property type="molecule type" value="Genomic_DNA"/>
</dbReference>
<dbReference type="InterPro" id="IPR035984">
    <property type="entry name" value="Acyl-CoA-binding_sf"/>
</dbReference>
<evidence type="ECO:0000256" key="2">
    <source>
        <dbReference type="ARBA" id="ARBA00022737"/>
    </source>
</evidence>
<dbReference type="SUPFAM" id="SSF47027">
    <property type="entry name" value="Acyl-CoA binding protein"/>
    <property type="match status" value="1"/>
</dbReference>
<keyword evidence="4" id="KW-0446">Lipid-binding</keyword>
<evidence type="ECO:0000256" key="3">
    <source>
        <dbReference type="ARBA" id="ARBA00023043"/>
    </source>
</evidence>
<dbReference type="PRINTS" id="PR01415">
    <property type="entry name" value="ANKYRIN"/>
</dbReference>
<dbReference type="InterPro" id="IPR002110">
    <property type="entry name" value="Ankyrin_rpt"/>
</dbReference>
<evidence type="ECO:0000256" key="4">
    <source>
        <dbReference type="ARBA" id="ARBA00023121"/>
    </source>
</evidence>
<evidence type="ECO:0000256" key="5">
    <source>
        <dbReference type="PROSITE-ProRule" id="PRU00023"/>
    </source>
</evidence>
<evidence type="ECO:0000313" key="7">
    <source>
        <dbReference type="EMBL" id="KAK7083473.1"/>
    </source>
</evidence>
<gene>
    <name evidence="7" type="primary">ACBD6</name>
    <name evidence="7" type="ORF">SK128_021567</name>
</gene>
<accession>A0AAN8XPH4</accession>
<dbReference type="PROSITE" id="PS50088">
    <property type="entry name" value="ANK_REPEAT"/>
    <property type="match status" value="2"/>
</dbReference>
<dbReference type="Gene3D" id="1.25.40.20">
    <property type="entry name" value="Ankyrin repeat-containing domain"/>
    <property type="match status" value="1"/>
</dbReference>
<keyword evidence="2" id="KW-0677">Repeat</keyword>
<dbReference type="GO" id="GO:0000062">
    <property type="term" value="F:fatty-acyl-CoA binding"/>
    <property type="evidence" value="ECO:0007669"/>
    <property type="project" value="InterPro"/>
</dbReference>
<dbReference type="PANTHER" id="PTHR24119:SF0">
    <property type="entry name" value="ACYL-COA-BINDING DOMAIN-CONTAINING PROTEIN 6"/>
    <property type="match status" value="1"/>
</dbReference>
<comment type="caution">
    <text evidence="7">The sequence shown here is derived from an EMBL/GenBank/DDBJ whole genome shotgun (WGS) entry which is preliminary data.</text>
</comment>
<evidence type="ECO:0000256" key="1">
    <source>
        <dbReference type="ARBA" id="ARBA00018419"/>
    </source>
</evidence>
<dbReference type="Gene3D" id="1.20.80.10">
    <property type="match status" value="1"/>
</dbReference>
<dbReference type="SMART" id="SM00248">
    <property type="entry name" value="ANK"/>
    <property type="match status" value="2"/>
</dbReference>
<dbReference type="Proteomes" id="UP001381693">
    <property type="component" value="Unassembled WGS sequence"/>
</dbReference>
<proteinExistence type="predicted"/>
<dbReference type="Pfam" id="PF00887">
    <property type="entry name" value="ACBP"/>
    <property type="match status" value="1"/>
</dbReference>
<keyword evidence="8" id="KW-1185">Reference proteome</keyword>